<reference evidence="9 10" key="1">
    <citation type="journal article" date="2016" name="Int. J. Syst. Evol. Microbiol.">
        <title>Arsenicitalea aurantiaca gen. nov., sp. nov., a new member of the family Hyphomicrobiaceae, isolated from high-arsenic sediment.</title>
        <authorList>
            <person name="Mu Y."/>
            <person name="Zhou L."/>
            <person name="Zeng X.C."/>
            <person name="Liu L."/>
            <person name="Pan Y."/>
            <person name="Chen X."/>
            <person name="Wang J."/>
            <person name="Li S."/>
            <person name="Li W.J."/>
            <person name="Wang Y."/>
        </authorList>
    </citation>
    <scope>NUCLEOTIDE SEQUENCE [LARGE SCALE GENOMIC DNA]</scope>
    <source>
        <strain evidence="9 10">42-50</strain>
    </source>
</reference>
<dbReference type="InterPro" id="IPR005835">
    <property type="entry name" value="NTP_transferase_dom"/>
</dbReference>
<dbReference type="RefSeq" id="WP_127186580.1">
    <property type="nucleotide sequence ID" value="NZ_RZNJ01000001.1"/>
</dbReference>
<dbReference type="PANTHER" id="PTHR43197:SF1">
    <property type="entry name" value="UTP--GLUCOSE-1-PHOSPHATE URIDYLYLTRANSFERASE"/>
    <property type="match status" value="1"/>
</dbReference>
<evidence type="ECO:0000259" key="8">
    <source>
        <dbReference type="Pfam" id="PF00483"/>
    </source>
</evidence>
<comment type="catalytic activity">
    <reaction evidence="6 7">
        <text>alpha-D-glucose 1-phosphate + UTP + H(+) = UDP-alpha-D-glucose + diphosphate</text>
        <dbReference type="Rhea" id="RHEA:19889"/>
        <dbReference type="ChEBI" id="CHEBI:15378"/>
        <dbReference type="ChEBI" id="CHEBI:33019"/>
        <dbReference type="ChEBI" id="CHEBI:46398"/>
        <dbReference type="ChEBI" id="CHEBI:58601"/>
        <dbReference type="ChEBI" id="CHEBI:58885"/>
        <dbReference type="EC" id="2.7.7.9"/>
    </reaction>
</comment>
<dbReference type="Gene3D" id="3.90.550.10">
    <property type="entry name" value="Spore Coat Polysaccharide Biosynthesis Protein SpsA, Chain A"/>
    <property type="match status" value="1"/>
</dbReference>
<keyword evidence="5 7" id="KW-0548">Nucleotidyltransferase</keyword>
<evidence type="ECO:0000256" key="6">
    <source>
        <dbReference type="ARBA" id="ARBA00048128"/>
    </source>
</evidence>
<sequence length="293" mass="31842">MANRVRTAVFPVAGLGTRFLPATKAMPKEMLPVVDRPLIQYAVDEAREAGIEHFVFVTGRNKGVIEDHFDRQFELEVTLQERGKLEALAELQRDLPLAGLASFTRQQEPLGLGHAVWCARDLVGNQPFALLLPDMLFKAEPGVLSQMMAAYEQHGGNVIAVEEVDPADVGSYGVVARGEGPDAGFAVTGMVEKPKPADAPSNLIISGRYIIQPDIFPLLAEGVKGAGGEIQITDAMQTLMSRQRFTGVKYQGRSFDCGSKIGFLTANVVFALDRPDIADGFMKEVRELANRTA</sequence>
<evidence type="ECO:0000256" key="2">
    <source>
        <dbReference type="ARBA" id="ARBA00012415"/>
    </source>
</evidence>
<dbReference type="Pfam" id="PF00483">
    <property type="entry name" value="NTP_transferase"/>
    <property type="match status" value="1"/>
</dbReference>
<dbReference type="AlphaFoldDB" id="A0A433XK56"/>
<dbReference type="InterPro" id="IPR005771">
    <property type="entry name" value="GalU_uridylyltTrfase_bac/arc"/>
</dbReference>
<evidence type="ECO:0000256" key="4">
    <source>
        <dbReference type="ARBA" id="ARBA00022679"/>
    </source>
</evidence>
<dbReference type="EC" id="2.7.7.9" evidence="2 7"/>
<proteinExistence type="inferred from homology"/>
<keyword evidence="10" id="KW-1185">Reference proteome</keyword>
<dbReference type="Proteomes" id="UP000281547">
    <property type="component" value="Unassembled WGS sequence"/>
</dbReference>
<gene>
    <name evidence="9" type="primary">galU</name>
    <name evidence="9" type="ORF">EMQ25_00410</name>
</gene>
<evidence type="ECO:0000256" key="7">
    <source>
        <dbReference type="RuleBase" id="RU361259"/>
    </source>
</evidence>
<dbReference type="GO" id="GO:0006011">
    <property type="term" value="P:UDP-alpha-D-glucose metabolic process"/>
    <property type="evidence" value="ECO:0007669"/>
    <property type="project" value="InterPro"/>
</dbReference>
<dbReference type="InterPro" id="IPR029044">
    <property type="entry name" value="Nucleotide-diphossugar_trans"/>
</dbReference>
<evidence type="ECO:0000313" key="9">
    <source>
        <dbReference type="EMBL" id="RUT34461.1"/>
    </source>
</evidence>
<protein>
    <recommendedName>
        <fullName evidence="3 7">UTP--glucose-1-phosphate uridylyltransferase</fullName>
        <ecNumber evidence="2 7">2.7.7.9</ecNumber>
    </recommendedName>
    <alternativeName>
        <fullName evidence="7">UDP-glucose pyrophosphorylase</fullName>
    </alternativeName>
</protein>
<dbReference type="OrthoDB" id="9803306at2"/>
<evidence type="ECO:0000313" key="10">
    <source>
        <dbReference type="Proteomes" id="UP000281547"/>
    </source>
</evidence>
<accession>A0A433XK56</accession>
<feature type="domain" description="Nucleotidyl transferase" evidence="8">
    <location>
        <begin position="13"/>
        <end position="245"/>
    </location>
</feature>
<evidence type="ECO:0000256" key="5">
    <source>
        <dbReference type="ARBA" id="ARBA00022695"/>
    </source>
</evidence>
<dbReference type="SUPFAM" id="SSF53448">
    <property type="entry name" value="Nucleotide-diphospho-sugar transferases"/>
    <property type="match status" value="1"/>
</dbReference>
<keyword evidence="4 7" id="KW-0808">Transferase</keyword>
<dbReference type="CDD" id="cd02541">
    <property type="entry name" value="UGPase_prokaryotic"/>
    <property type="match status" value="1"/>
</dbReference>
<comment type="caution">
    <text evidence="9">The sequence shown here is derived from an EMBL/GenBank/DDBJ whole genome shotgun (WGS) entry which is preliminary data.</text>
</comment>
<dbReference type="EMBL" id="RZNJ01000001">
    <property type="protein sequence ID" value="RUT34461.1"/>
    <property type="molecule type" value="Genomic_DNA"/>
</dbReference>
<evidence type="ECO:0000256" key="3">
    <source>
        <dbReference type="ARBA" id="ARBA00019048"/>
    </source>
</evidence>
<dbReference type="NCBIfam" id="TIGR01099">
    <property type="entry name" value="galU"/>
    <property type="match status" value="1"/>
</dbReference>
<dbReference type="PANTHER" id="PTHR43197">
    <property type="entry name" value="UTP--GLUCOSE-1-PHOSPHATE URIDYLYLTRANSFERASE"/>
    <property type="match status" value="1"/>
</dbReference>
<organism evidence="9 10">
    <name type="scientific">Arsenicitalea aurantiaca</name>
    <dbReference type="NCBI Taxonomy" id="1783274"/>
    <lineage>
        <taxon>Bacteria</taxon>
        <taxon>Pseudomonadati</taxon>
        <taxon>Pseudomonadota</taxon>
        <taxon>Alphaproteobacteria</taxon>
        <taxon>Hyphomicrobiales</taxon>
        <taxon>Devosiaceae</taxon>
        <taxon>Arsenicitalea</taxon>
    </lineage>
</organism>
<comment type="similarity">
    <text evidence="1 7">Belongs to the UDPGP type 2 family.</text>
</comment>
<dbReference type="GO" id="GO:0003983">
    <property type="term" value="F:UTP:glucose-1-phosphate uridylyltransferase activity"/>
    <property type="evidence" value="ECO:0007669"/>
    <property type="project" value="UniProtKB-EC"/>
</dbReference>
<evidence type="ECO:0000256" key="1">
    <source>
        <dbReference type="ARBA" id="ARBA00006890"/>
    </source>
</evidence>
<name>A0A433XK56_9HYPH</name>